<organism evidence="2 3">
    <name type="scientific">Burkholderia contaminans LMG 23361</name>
    <dbReference type="NCBI Taxonomy" id="1334628"/>
    <lineage>
        <taxon>Bacteria</taxon>
        <taxon>Pseudomonadati</taxon>
        <taxon>Pseudomonadota</taxon>
        <taxon>Betaproteobacteria</taxon>
        <taxon>Burkholderiales</taxon>
        <taxon>Burkholderiaceae</taxon>
        <taxon>Burkholderia</taxon>
        <taxon>Burkholderia cepacia complex</taxon>
    </lineage>
</organism>
<gene>
    <name evidence="2" type="ORF">WR31_09490</name>
</gene>
<keyword evidence="1" id="KW-1133">Transmembrane helix</keyword>
<evidence type="ECO:0000313" key="3">
    <source>
        <dbReference type="Proteomes" id="UP000034400"/>
    </source>
</evidence>
<reference evidence="2 3" key="1">
    <citation type="submission" date="2015-03" db="EMBL/GenBank/DDBJ databases">
        <title>Draft genome sequences of the Burkholderia contaminans strains LMG 23361 and FFH2055 and Burkholderia cenocepacia K56-2.</title>
        <authorList>
            <person name="Bloodworth R.A."/>
            <person name="Selin C."/>
            <person name="Lopez De Volder M.A."/>
            <person name="Degrossi J."/>
            <person name="Drevinek P."/>
            <person name="Galanternik L."/>
            <person name="Cardona S.T."/>
        </authorList>
    </citation>
    <scope>NUCLEOTIDE SEQUENCE [LARGE SCALE GENOMIC DNA]</scope>
    <source>
        <strain evidence="2 3">LMG 23361</strain>
    </source>
</reference>
<feature type="transmembrane region" description="Helical" evidence="1">
    <location>
        <begin position="38"/>
        <end position="56"/>
    </location>
</feature>
<dbReference type="AlphaFoldDB" id="A0ABD4AXT3"/>
<sequence>MSLSKLPPHTDDCRDSSVNVPAGAIIEKDLPASLSKEGALNSFVPGMLYVWFSLGFQMKMSGMMLS</sequence>
<name>A0ABD4AXT3_9BURK</name>
<dbReference type="Proteomes" id="UP000034400">
    <property type="component" value="Unassembled WGS sequence"/>
</dbReference>
<comment type="caution">
    <text evidence="2">The sequence shown here is derived from an EMBL/GenBank/DDBJ whole genome shotgun (WGS) entry which is preliminary data.</text>
</comment>
<evidence type="ECO:0000313" key="2">
    <source>
        <dbReference type="EMBL" id="KKL42204.1"/>
    </source>
</evidence>
<keyword evidence="1" id="KW-0812">Transmembrane</keyword>
<protein>
    <submittedName>
        <fullName evidence="2">Uncharacterized protein</fullName>
    </submittedName>
</protein>
<evidence type="ECO:0000256" key="1">
    <source>
        <dbReference type="SAM" id="Phobius"/>
    </source>
</evidence>
<accession>A0ABD4AXT3</accession>
<proteinExistence type="predicted"/>
<dbReference type="EMBL" id="LASD01000003">
    <property type="protein sequence ID" value="KKL42204.1"/>
    <property type="molecule type" value="Genomic_DNA"/>
</dbReference>
<keyword evidence="1" id="KW-0472">Membrane</keyword>